<feature type="region of interest" description="Disordered" evidence="3">
    <location>
        <begin position="718"/>
        <end position="762"/>
    </location>
</feature>
<evidence type="ECO:0000259" key="4">
    <source>
        <dbReference type="PROSITE" id="PS50102"/>
    </source>
</evidence>
<dbReference type="PROSITE" id="PS50102">
    <property type="entry name" value="RRM"/>
    <property type="match status" value="2"/>
</dbReference>
<comment type="caution">
    <text evidence="5">The sequence shown here is derived from an EMBL/GenBank/DDBJ whole genome shotgun (WGS) entry which is preliminary data.</text>
</comment>
<keyword evidence="1 2" id="KW-0694">RNA-binding</keyword>
<dbReference type="InterPro" id="IPR000504">
    <property type="entry name" value="RRM_dom"/>
</dbReference>
<evidence type="ECO:0000313" key="6">
    <source>
        <dbReference type="Proteomes" id="UP000652219"/>
    </source>
</evidence>
<dbReference type="GO" id="GO:0003723">
    <property type="term" value="F:RNA binding"/>
    <property type="evidence" value="ECO:0007669"/>
    <property type="project" value="UniProtKB-UniRule"/>
</dbReference>
<protein>
    <submittedName>
        <fullName evidence="5">RNA recognition domain-containing protein</fullName>
    </submittedName>
</protein>
<feature type="compositionally biased region" description="Pro residues" evidence="3">
    <location>
        <begin position="624"/>
        <end position="633"/>
    </location>
</feature>
<evidence type="ECO:0000313" key="5">
    <source>
        <dbReference type="EMBL" id="KAF6810261.1"/>
    </source>
</evidence>
<feature type="compositionally biased region" description="Polar residues" evidence="3">
    <location>
        <begin position="31"/>
        <end position="61"/>
    </location>
</feature>
<evidence type="ECO:0000256" key="2">
    <source>
        <dbReference type="PROSITE-ProRule" id="PRU00176"/>
    </source>
</evidence>
<dbReference type="AlphaFoldDB" id="A0A8H6JCV6"/>
<feature type="region of interest" description="Disordered" evidence="3">
    <location>
        <begin position="591"/>
        <end position="641"/>
    </location>
</feature>
<dbReference type="InterPro" id="IPR035979">
    <property type="entry name" value="RBD_domain_sf"/>
</dbReference>
<dbReference type="InterPro" id="IPR012677">
    <property type="entry name" value="Nucleotide-bd_a/b_plait_sf"/>
</dbReference>
<organism evidence="5 6">
    <name type="scientific">Colletotrichum sojae</name>
    <dbReference type="NCBI Taxonomy" id="2175907"/>
    <lineage>
        <taxon>Eukaryota</taxon>
        <taxon>Fungi</taxon>
        <taxon>Dikarya</taxon>
        <taxon>Ascomycota</taxon>
        <taxon>Pezizomycotina</taxon>
        <taxon>Sordariomycetes</taxon>
        <taxon>Hypocreomycetidae</taxon>
        <taxon>Glomerellales</taxon>
        <taxon>Glomerellaceae</taxon>
        <taxon>Colletotrichum</taxon>
        <taxon>Colletotrichum orchidearum species complex</taxon>
    </lineage>
</organism>
<gene>
    <name evidence="5" type="ORF">CSOJ01_06452</name>
</gene>
<evidence type="ECO:0000256" key="3">
    <source>
        <dbReference type="SAM" id="MobiDB-lite"/>
    </source>
</evidence>
<dbReference type="PANTHER" id="PTHR10352">
    <property type="entry name" value="EUKARYOTIC TRANSLATION INITIATION FACTOR 3 SUBUNIT G"/>
    <property type="match status" value="1"/>
</dbReference>
<reference evidence="5 6" key="1">
    <citation type="journal article" date="2020" name="Phytopathology">
        <title>Genome Sequence Resources of Colletotrichum truncatum, C. plurivorum, C. musicola, and C. sojae: Four Species Pathogenic to Soybean (Glycine max).</title>
        <authorList>
            <person name="Rogerio F."/>
            <person name="Boufleur T.R."/>
            <person name="Ciampi-Guillardi M."/>
            <person name="Sukno S.A."/>
            <person name="Thon M.R."/>
            <person name="Massola Junior N.S."/>
            <person name="Baroncelli R."/>
        </authorList>
    </citation>
    <scope>NUCLEOTIDE SEQUENCE [LARGE SCALE GENOMIC DNA]</scope>
    <source>
        <strain evidence="5 6">LFN0009</strain>
    </source>
</reference>
<accession>A0A8H6JCV6</accession>
<feature type="compositionally biased region" description="Polar residues" evidence="3">
    <location>
        <begin position="730"/>
        <end position="762"/>
    </location>
</feature>
<name>A0A8H6JCV6_9PEZI</name>
<feature type="region of interest" description="Disordered" evidence="3">
    <location>
        <begin position="447"/>
        <end position="486"/>
    </location>
</feature>
<dbReference type="Pfam" id="PF00076">
    <property type="entry name" value="RRM_1"/>
    <property type="match status" value="2"/>
</dbReference>
<dbReference type="Proteomes" id="UP000652219">
    <property type="component" value="Unassembled WGS sequence"/>
</dbReference>
<feature type="region of interest" description="Disordered" evidence="3">
    <location>
        <begin position="88"/>
        <end position="112"/>
    </location>
</feature>
<dbReference type="EMBL" id="WIGN01000089">
    <property type="protein sequence ID" value="KAF6810261.1"/>
    <property type="molecule type" value="Genomic_DNA"/>
</dbReference>
<evidence type="ECO:0000256" key="1">
    <source>
        <dbReference type="ARBA" id="ARBA00022884"/>
    </source>
</evidence>
<sequence>MSSSSENKVLLERLRQLSLQHQAEVAARAGSATSLNIENSIDRQASSSVPRSTPDFSSISSEGPEHDGGVRLNASSLRGSPASFARRSEAYGKSLRPTSSATATVGGQNIPVQDEDDVFTSNEENSANVLASSSSYTLNQSHIQQADVKGKGRATDDTYVGGSPVKAPVMTYDPTDPQATYPSTACIFVANLPEQSPDWTLEAAVSNEFARFGVVFVKIRRDNQGMPFAFVQFTNDDNAKAARIQGKGSMILGRPCRTETVRANRTYIIYRRNRSAISMEEANELLAPFGELETIRFLDQEIQDQMRLPVTVRVQFRLFDPTQQVLRAFRLNKTYKVEAYDFKKAMQVRARNPERQTQDFLERDRRSIFMGDLPLDFTEEDIRTLMEDVGGVVSVQLKRLDYNNRDGPKLIAFVEFTNPTVPVIAIERYNLNSIGGSIIRVEHRTDRRRRDNNHTPAHLQGNNGYTGYANPNIGGRPPSTPAHEQQHGPLAIEAGPSTFAPEAVRGTPVRNESVTPMGQHNVQGNNVVPAHQNQQGMQNQQNVGPAYSNQVPTHIPIQVIPNQVPGVMHPQAPVHLQGPVHHHGVVHQTPVHHQGPVNHHTPVHHQGQVHHQTPVHHGPIQYPMAPPPMPTPMAPQQMGPPMMPHPPAAMGPNMGFSPYMATPHSQGPYSQGPGSGIGFITPQQSPAHFWGYGAGTPLWTPFPVDPAAFMAYTSPAPHHPGSSMGMPQPASIQPQVNQVTQSEPANMDNAQAQASQAENKQQ</sequence>
<dbReference type="SMART" id="SM00360">
    <property type="entry name" value="RRM"/>
    <property type="match status" value="2"/>
</dbReference>
<dbReference type="CDD" id="cd00590">
    <property type="entry name" value="RRM_SF"/>
    <property type="match status" value="1"/>
</dbReference>
<keyword evidence="6" id="KW-1185">Reference proteome</keyword>
<feature type="region of interest" description="Disordered" evidence="3">
    <location>
        <begin position="23"/>
        <end position="76"/>
    </location>
</feature>
<feature type="domain" description="RRM" evidence="4">
    <location>
        <begin position="185"/>
        <end position="263"/>
    </location>
</feature>
<proteinExistence type="predicted"/>
<dbReference type="SUPFAM" id="SSF54928">
    <property type="entry name" value="RNA-binding domain, RBD"/>
    <property type="match status" value="2"/>
</dbReference>
<feature type="domain" description="RRM" evidence="4">
    <location>
        <begin position="366"/>
        <end position="446"/>
    </location>
</feature>
<dbReference type="Gene3D" id="3.30.70.330">
    <property type="match status" value="2"/>
</dbReference>
<feature type="compositionally biased region" description="Polar residues" evidence="3">
    <location>
        <begin position="96"/>
        <end position="111"/>
    </location>
</feature>